<dbReference type="Proteomes" id="UP000719412">
    <property type="component" value="Unassembled WGS sequence"/>
</dbReference>
<gene>
    <name evidence="1" type="ORF">GEV33_003462</name>
</gene>
<evidence type="ECO:0000313" key="1">
    <source>
        <dbReference type="EMBL" id="KAH0819329.1"/>
    </source>
</evidence>
<comment type="caution">
    <text evidence="1">The sequence shown here is derived from an EMBL/GenBank/DDBJ whole genome shotgun (WGS) entry which is preliminary data.</text>
</comment>
<dbReference type="EMBL" id="JABDTM020014829">
    <property type="protein sequence ID" value="KAH0819329.1"/>
    <property type="molecule type" value="Genomic_DNA"/>
</dbReference>
<dbReference type="AlphaFoldDB" id="A0A8J6HR63"/>
<reference evidence="1" key="2">
    <citation type="submission" date="2021-08" db="EMBL/GenBank/DDBJ databases">
        <authorList>
            <person name="Eriksson T."/>
        </authorList>
    </citation>
    <scope>NUCLEOTIDE SEQUENCE</scope>
    <source>
        <strain evidence="1">Stoneville</strain>
        <tissue evidence="1">Whole head</tissue>
    </source>
</reference>
<keyword evidence="2" id="KW-1185">Reference proteome</keyword>
<name>A0A8J6HR63_TENMO</name>
<evidence type="ECO:0000313" key="2">
    <source>
        <dbReference type="Proteomes" id="UP000719412"/>
    </source>
</evidence>
<accession>A0A8J6HR63</accession>
<proteinExistence type="predicted"/>
<reference evidence="1" key="1">
    <citation type="journal article" date="2020" name="J Insects Food Feed">
        <title>The yellow mealworm (Tenebrio molitor) genome: a resource for the emerging insects as food and feed industry.</title>
        <authorList>
            <person name="Eriksson T."/>
            <person name="Andere A."/>
            <person name="Kelstrup H."/>
            <person name="Emery V."/>
            <person name="Picard C."/>
        </authorList>
    </citation>
    <scope>NUCLEOTIDE SEQUENCE</scope>
    <source>
        <strain evidence="1">Stoneville</strain>
        <tissue evidence="1">Whole head</tissue>
    </source>
</reference>
<organism evidence="1 2">
    <name type="scientific">Tenebrio molitor</name>
    <name type="common">Yellow mealworm beetle</name>
    <dbReference type="NCBI Taxonomy" id="7067"/>
    <lineage>
        <taxon>Eukaryota</taxon>
        <taxon>Metazoa</taxon>
        <taxon>Ecdysozoa</taxon>
        <taxon>Arthropoda</taxon>
        <taxon>Hexapoda</taxon>
        <taxon>Insecta</taxon>
        <taxon>Pterygota</taxon>
        <taxon>Neoptera</taxon>
        <taxon>Endopterygota</taxon>
        <taxon>Coleoptera</taxon>
        <taxon>Polyphaga</taxon>
        <taxon>Cucujiformia</taxon>
        <taxon>Tenebrionidae</taxon>
        <taxon>Tenebrio</taxon>
    </lineage>
</organism>
<protein>
    <submittedName>
        <fullName evidence="1">Uncharacterized protein</fullName>
    </submittedName>
</protein>
<sequence>MLFDIRAQSVFRYSACFAALGYRLVLKISASYLKSVGKFAWSDIKKSGRFVRRRRHRFRTNSVCYSGREPPSPPKRWNVYERDGRSNLRVLSILFECGRVRRRLGAAAAGARSPADDGSSSVHPTHCPTSGWRALFPRFYVGALPCAGRTTYLHRCVIAVVALTVHGLHPITAIVCLIHQRFHADADAVSEASSNTAESTSARLTDHRSQYRVDSDAESKSLSVMEPQNQEIVASGSPAEVPNDPGKMFIGGLSWQTSPDLVGLLCVGSQGRVEKIKRVLFREEFLHGTGEVASTWEILPWPKINLPRSQHSTTLFLVVDAFFLPYLSSSCILLQL</sequence>